<dbReference type="EMBL" id="LAYJ01000101">
    <property type="protein sequence ID" value="KKI50758.1"/>
    <property type="molecule type" value="Genomic_DNA"/>
</dbReference>
<dbReference type="PANTHER" id="PTHR23026">
    <property type="entry name" value="NADPH NITROREDUCTASE"/>
    <property type="match status" value="1"/>
</dbReference>
<keyword evidence="3" id="KW-1185">Reference proteome</keyword>
<dbReference type="InterPro" id="IPR050627">
    <property type="entry name" value="Nitroreductase/BluB"/>
</dbReference>
<dbReference type="AlphaFoldDB" id="A0A0M2NEZ2"/>
<comment type="caution">
    <text evidence="2">The sequence shown here is derived from an EMBL/GenBank/DDBJ whole genome shotgun (WGS) entry which is preliminary data.</text>
</comment>
<dbReference type="PANTHER" id="PTHR23026:SF123">
    <property type="entry name" value="NAD(P)H NITROREDUCTASE RV3131-RELATED"/>
    <property type="match status" value="1"/>
</dbReference>
<accession>A0A0M2NEZ2</accession>
<dbReference type="GO" id="GO:0016491">
    <property type="term" value="F:oxidoreductase activity"/>
    <property type="evidence" value="ECO:0007669"/>
    <property type="project" value="InterPro"/>
</dbReference>
<name>A0A0M2NEZ2_9FIRM</name>
<dbReference type="STRING" id="270498.CHK_1684"/>
<dbReference type="InterPro" id="IPR000415">
    <property type="entry name" value="Nitroreductase-like"/>
</dbReference>
<organism evidence="2 3">
    <name type="scientific">Christensenella hongkongensis</name>
    <dbReference type="NCBI Taxonomy" id="270498"/>
    <lineage>
        <taxon>Bacteria</taxon>
        <taxon>Bacillati</taxon>
        <taxon>Bacillota</taxon>
        <taxon>Clostridia</taxon>
        <taxon>Christensenellales</taxon>
        <taxon>Christensenellaceae</taxon>
        <taxon>Christensenella</taxon>
    </lineage>
</organism>
<evidence type="ECO:0000313" key="2">
    <source>
        <dbReference type="EMBL" id="KKI50758.1"/>
    </source>
</evidence>
<dbReference type="Pfam" id="PF00881">
    <property type="entry name" value="Nitroreductase"/>
    <property type="match status" value="1"/>
</dbReference>
<dbReference type="InterPro" id="IPR029479">
    <property type="entry name" value="Nitroreductase"/>
</dbReference>
<dbReference type="RefSeq" id="WP_046443556.1">
    <property type="nucleotide sequence ID" value="NZ_JAXDTA010000229.1"/>
</dbReference>
<reference evidence="2 3" key="1">
    <citation type="submission" date="2015-04" db="EMBL/GenBank/DDBJ databases">
        <title>Draft genome sequence of bacteremic isolate Catabacter hongkongensis type strain HKU16T.</title>
        <authorList>
            <person name="Lau S.K."/>
            <person name="Teng J.L."/>
            <person name="Huang Y."/>
            <person name="Curreem S.O."/>
            <person name="Tsui S.K."/>
            <person name="Woo P.C."/>
        </authorList>
    </citation>
    <scope>NUCLEOTIDE SEQUENCE [LARGE SCALE GENOMIC DNA]</scope>
    <source>
        <strain evidence="2 3">HKU16</strain>
    </source>
</reference>
<feature type="domain" description="Nitroreductase" evidence="1">
    <location>
        <begin position="11"/>
        <end position="192"/>
    </location>
</feature>
<protein>
    <submittedName>
        <fullName evidence="2">Nitroreductase</fullName>
    </submittedName>
</protein>
<dbReference type="PATRIC" id="fig|270498.16.peg.2748"/>
<evidence type="ECO:0000313" key="3">
    <source>
        <dbReference type="Proteomes" id="UP000034076"/>
    </source>
</evidence>
<sequence>MGQDFYKLACSRRSIRKFEDTPVPDEDIKAFIEAARTAPSGCNSQCWHFVAVTNQELIGKVADATGKAIEEFYQDGKSDEKFITSRVKSTTFFRKAPLVMFVYMDHLDYFDPRVTEFFMRNGYTHRQMMDTIAYPDVLTIGAAVENMMLQMQDMGYGCCWMIDPVIAHKEISELLGVKEENRQLISVIPMGRPKYTPMEKTLKPLDEILEIKK</sequence>
<dbReference type="SUPFAM" id="SSF55469">
    <property type="entry name" value="FMN-dependent nitroreductase-like"/>
    <property type="match status" value="1"/>
</dbReference>
<dbReference type="Proteomes" id="UP000034076">
    <property type="component" value="Unassembled WGS sequence"/>
</dbReference>
<dbReference type="OrthoDB" id="9812105at2"/>
<gene>
    <name evidence="2" type="ORF">CHK_1684</name>
</gene>
<dbReference type="Gene3D" id="3.40.109.10">
    <property type="entry name" value="NADH Oxidase"/>
    <property type="match status" value="1"/>
</dbReference>
<evidence type="ECO:0000259" key="1">
    <source>
        <dbReference type="Pfam" id="PF00881"/>
    </source>
</evidence>
<proteinExistence type="predicted"/>